<dbReference type="Pfam" id="PF13639">
    <property type="entry name" value="zf-RING_2"/>
    <property type="match status" value="1"/>
</dbReference>
<comment type="caution">
    <text evidence="8">The sequence shown here is derived from an EMBL/GenBank/DDBJ whole genome shotgun (WGS) entry which is preliminary data.</text>
</comment>
<evidence type="ECO:0000256" key="2">
    <source>
        <dbReference type="ARBA" id="ARBA00022723"/>
    </source>
</evidence>
<feature type="domain" description="RING-type" evidence="7">
    <location>
        <begin position="265"/>
        <end position="306"/>
    </location>
</feature>
<dbReference type="EMBL" id="CAJOAZ010004568">
    <property type="protein sequence ID" value="CAF4065357.1"/>
    <property type="molecule type" value="Genomic_DNA"/>
</dbReference>
<evidence type="ECO:0000256" key="1">
    <source>
        <dbReference type="ARBA" id="ARBA00008535"/>
    </source>
</evidence>
<dbReference type="GO" id="GO:0016567">
    <property type="term" value="P:protein ubiquitination"/>
    <property type="evidence" value="ECO:0007669"/>
    <property type="project" value="TreeGrafter"/>
</dbReference>
<keyword evidence="5" id="KW-0862">Zinc</keyword>
<keyword evidence="3" id="KW-0547">Nucleotide-binding</keyword>
<dbReference type="PANTHER" id="PTHR45969:SF69">
    <property type="entry name" value="FINGER DOMAIN PROTEIN, PUTATIVE (AFU_ORTHOLOGUE AFUA_3G12190)-RELATED"/>
    <property type="match status" value="1"/>
</dbReference>
<dbReference type="InterPro" id="IPR013083">
    <property type="entry name" value="Znf_RING/FYVE/PHD"/>
</dbReference>
<comment type="similarity">
    <text evidence="1">Belongs to the TRAFAC class TrmE-Era-EngA-EngB-Septin-like GTPase superfamily. AIG1/Toc34/Toc159-like paraseptin GTPase family. IAN subfamily.</text>
</comment>
<name>A0A815A5Q6_9BILA</name>
<evidence type="ECO:0000313" key="10">
    <source>
        <dbReference type="Proteomes" id="UP000663845"/>
    </source>
</evidence>
<dbReference type="PROSITE" id="PS50089">
    <property type="entry name" value="ZF_RING_2"/>
    <property type="match status" value="1"/>
</dbReference>
<dbReference type="GO" id="GO:0061630">
    <property type="term" value="F:ubiquitin protein ligase activity"/>
    <property type="evidence" value="ECO:0007669"/>
    <property type="project" value="TreeGrafter"/>
</dbReference>
<dbReference type="SUPFAM" id="SSF52540">
    <property type="entry name" value="P-loop containing nucleoside triphosphate hydrolases"/>
    <property type="match status" value="1"/>
</dbReference>
<dbReference type="EMBL" id="CAJNOG010000459">
    <property type="protein sequence ID" value="CAF1252196.1"/>
    <property type="molecule type" value="Genomic_DNA"/>
</dbReference>
<dbReference type="SMART" id="SM00184">
    <property type="entry name" value="RING"/>
    <property type="match status" value="1"/>
</dbReference>
<evidence type="ECO:0000256" key="5">
    <source>
        <dbReference type="ARBA" id="ARBA00022833"/>
    </source>
</evidence>
<sequence>MASSSTERRIKRFLFIGPTGVGKSTLINILFNNDVKKASLSKPAGTSDGSAGSTACFTTYYNFPDYAYTDTIGFGDNRFDKEQLLSILKATIKNSMVGYNRIYLCISYGRISIDIRYYIELLTVIFGKKILKWCTIVFTHCLDQTMTKEKYIESNKNDTDIIDIINSAQNVIFGDNMTDNEIDHVLITRRQRLLDNLHQDIQSSNSDYYSPQPESLLEWINAIYNMLTFRYAKKFKTGFEEIQKISLTVVNLMMHQNFANYYGECPICLADMWNTDSVFTKCHHIFHEKCINKWLNDGVSNCPKCRATVDRRNSFLTSLFFDWECIEKNEIN</sequence>
<accession>A0A815A5Q6</accession>
<dbReference type="Proteomes" id="UP000663845">
    <property type="component" value="Unassembled WGS sequence"/>
</dbReference>
<dbReference type="Pfam" id="PF04548">
    <property type="entry name" value="AIG1"/>
    <property type="match status" value="1"/>
</dbReference>
<dbReference type="AlphaFoldDB" id="A0A815A5Q6"/>
<evidence type="ECO:0000256" key="6">
    <source>
        <dbReference type="PROSITE-ProRule" id="PRU00175"/>
    </source>
</evidence>
<dbReference type="CDD" id="cd16448">
    <property type="entry name" value="RING-H2"/>
    <property type="match status" value="1"/>
</dbReference>
<dbReference type="GO" id="GO:0005525">
    <property type="term" value="F:GTP binding"/>
    <property type="evidence" value="ECO:0007669"/>
    <property type="project" value="InterPro"/>
</dbReference>
<evidence type="ECO:0000259" key="7">
    <source>
        <dbReference type="PROSITE" id="PS50089"/>
    </source>
</evidence>
<dbReference type="SUPFAM" id="SSF57850">
    <property type="entry name" value="RING/U-box"/>
    <property type="match status" value="1"/>
</dbReference>
<proteinExistence type="inferred from homology"/>
<dbReference type="InterPro" id="IPR001841">
    <property type="entry name" value="Znf_RING"/>
</dbReference>
<organism evidence="8 10">
    <name type="scientific">Adineta steineri</name>
    <dbReference type="NCBI Taxonomy" id="433720"/>
    <lineage>
        <taxon>Eukaryota</taxon>
        <taxon>Metazoa</taxon>
        <taxon>Spiralia</taxon>
        <taxon>Gnathifera</taxon>
        <taxon>Rotifera</taxon>
        <taxon>Eurotatoria</taxon>
        <taxon>Bdelloidea</taxon>
        <taxon>Adinetida</taxon>
        <taxon>Adinetidae</taxon>
        <taxon>Adineta</taxon>
    </lineage>
</organism>
<dbReference type="GO" id="GO:0008270">
    <property type="term" value="F:zinc ion binding"/>
    <property type="evidence" value="ECO:0007669"/>
    <property type="project" value="UniProtKB-KW"/>
</dbReference>
<dbReference type="PANTHER" id="PTHR45969">
    <property type="entry name" value="RING ZINC FINGER PROTEIN-RELATED"/>
    <property type="match status" value="1"/>
</dbReference>
<protein>
    <recommendedName>
        <fullName evidence="7">RING-type domain-containing protein</fullName>
    </recommendedName>
</protein>
<evidence type="ECO:0000313" key="8">
    <source>
        <dbReference type="EMBL" id="CAF1252196.1"/>
    </source>
</evidence>
<keyword evidence="2" id="KW-0479">Metal-binding</keyword>
<gene>
    <name evidence="8" type="ORF">JYZ213_LOCUS29679</name>
    <name evidence="9" type="ORF">OXD698_LOCUS33391</name>
</gene>
<dbReference type="Proteomes" id="UP000663844">
    <property type="component" value="Unassembled WGS sequence"/>
</dbReference>
<dbReference type="Gene3D" id="3.40.50.300">
    <property type="entry name" value="P-loop containing nucleotide triphosphate hydrolases"/>
    <property type="match status" value="1"/>
</dbReference>
<reference evidence="8" key="1">
    <citation type="submission" date="2021-02" db="EMBL/GenBank/DDBJ databases">
        <authorList>
            <person name="Nowell W R."/>
        </authorList>
    </citation>
    <scope>NUCLEOTIDE SEQUENCE</scope>
</reference>
<evidence type="ECO:0000313" key="9">
    <source>
        <dbReference type="EMBL" id="CAF4065357.1"/>
    </source>
</evidence>
<evidence type="ECO:0000256" key="4">
    <source>
        <dbReference type="ARBA" id="ARBA00022771"/>
    </source>
</evidence>
<dbReference type="Gene3D" id="3.30.40.10">
    <property type="entry name" value="Zinc/RING finger domain, C3HC4 (zinc finger)"/>
    <property type="match status" value="1"/>
</dbReference>
<dbReference type="InterPro" id="IPR027417">
    <property type="entry name" value="P-loop_NTPase"/>
</dbReference>
<keyword evidence="4 6" id="KW-0863">Zinc-finger</keyword>
<dbReference type="InterPro" id="IPR006703">
    <property type="entry name" value="G_AIG1"/>
</dbReference>
<evidence type="ECO:0000256" key="3">
    <source>
        <dbReference type="ARBA" id="ARBA00022741"/>
    </source>
</evidence>